<comment type="caution">
    <text evidence="2">The sequence shown here is derived from an EMBL/GenBank/DDBJ whole genome shotgun (WGS) entry which is preliminary data.</text>
</comment>
<evidence type="ECO:0000313" key="3">
    <source>
        <dbReference type="Proteomes" id="UP000777002"/>
    </source>
</evidence>
<dbReference type="InterPro" id="IPR036597">
    <property type="entry name" value="Fido-like_dom_sf"/>
</dbReference>
<dbReference type="PROSITE" id="PS51459">
    <property type="entry name" value="FIDO"/>
    <property type="match status" value="1"/>
</dbReference>
<dbReference type="Pfam" id="PF02661">
    <property type="entry name" value="Fic"/>
    <property type="match status" value="1"/>
</dbReference>
<dbReference type="EMBL" id="JACJKX010000018">
    <property type="protein sequence ID" value="MBM6929271.1"/>
    <property type="molecule type" value="Genomic_DNA"/>
</dbReference>
<dbReference type="InterPro" id="IPR003812">
    <property type="entry name" value="Fido"/>
</dbReference>
<dbReference type="Gene3D" id="1.10.3290.10">
    <property type="entry name" value="Fido-like domain"/>
    <property type="match status" value="1"/>
</dbReference>
<dbReference type="SUPFAM" id="SSF140931">
    <property type="entry name" value="Fic-like"/>
    <property type="match status" value="1"/>
</dbReference>
<keyword evidence="3" id="KW-1185">Reference proteome</keyword>
<proteinExistence type="predicted"/>
<dbReference type="Proteomes" id="UP000777002">
    <property type="component" value="Unassembled WGS sequence"/>
</dbReference>
<sequence length="247" mass="28307">MIGNDFQDLNGMCWTIGTFDFDIPFIGTAEKATYIFNQNLVDITWNCMRTLEQNPSTLPQTRTILNGKSVEGLDVSDLLQVKNYGDGAKALIRLLRENKFKVDIETACLLHRFVGFKDALEWGTLRNLNTGIHDVEYVPPSFENLPSLAKKGFEFLNTEVQDPKERAIAVFLFMARTQFFFDANKRTASLMMNGCLMLNGYWPIMVLNQESVEFHQKLGRFYETGNADEMMAFFSQSVKKLYIQNKS</sequence>
<dbReference type="PANTHER" id="PTHR13504:SF38">
    <property type="entry name" value="FIDO DOMAIN-CONTAINING PROTEIN"/>
    <property type="match status" value="1"/>
</dbReference>
<accession>A0ABS2GUY8</accession>
<evidence type="ECO:0000313" key="2">
    <source>
        <dbReference type="EMBL" id="MBM6929271.1"/>
    </source>
</evidence>
<organism evidence="2 3">
    <name type="scientific">Parasutterella secunda</name>
    <dbReference type="NCBI Taxonomy" id="626947"/>
    <lineage>
        <taxon>Bacteria</taxon>
        <taxon>Pseudomonadati</taxon>
        <taxon>Pseudomonadota</taxon>
        <taxon>Betaproteobacteria</taxon>
        <taxon>Burkholderiales</taxon>
        <taxon>Sutterellaceae</taxon>
        <taxon>Parasutterella</taxon>
    </lineage>
</organism>
<evidence type="ECO:0000259" key="1">
    <source>
        <dbReference type="PROSITE" id="PS51459"/>
    </source>
</evidence>
<dbReference type="RefSeq" id="WP_205050857.1">
    <property type="nucleotide sequence ID" value="NZ_JACJKX010000018.1"/>
</dbReference>
<reference evidence="2 3" key="1">
    <citation type="journal article" date="2021" name="Sci. Rep.">
        <title>The distribution of antibiotic resistance genes in chicken gut microbiota commensals.</title>
        <authorList>
            <person name="Juricova H."/>
            <person name="Matiasovicova J."/>
            <person name="Kubasova T."/>
            <person name="Cejkova D."/>
            <person name="Rychlik I."/>
        </authorList>
    </citation>
    <scope>NUCLEOTIDE SEQUENCE [LARGE SCALE GENOMIC DNA]</scope>
    <source>
        <strain evidence="2 3">An562</strain>
    </source>
</reference>
<dbReference type="PANTHER" id="PTHR13504">
    <property type="entry name" value="FIDO DOMAIN-CONTAINING PROTEIN DDB_G0283145"/>
    <property type="match status" value="1"/>
</dbReference>
<gene>
    <name evidence="2" type="ORF">H5985_08330</name>
</gene>
<dbReference type="InterPro" id="IPR040198">
    <property type="entry name" value="Fido_containing"/>
</dbReference>
<feature type="domain" description="Fido" evidence="1">
    <location>
        <begin position="102"/>
        <end position="236"/>
    </location>
</feature>
<name>A0ABS2GUY8_9BURK</name>
<protein>
    <submittedName>
        <fullName evidence="2">Fic family protein</fullName>
    </submittedName>
</protein>